<accession>A0A2S0KK15</accession>
<dbReference type="EMBL" id="CP027433">
    <property type="protein sequence ID" value="AVM01981.1"/>
    <property type="molecule type" value="Genomic_DNA"/>
</dbReference>
<protein>
    <submittedName>
        <fullName evidence="4">Acyltransferase</fullName>
    </submittedName>
</protein>
<feature type="transmembrane region" description="Helical" evidence="1">
    <location>
        <begin position="180"/>
        <end position="199"/>
    </location>
</feature>
<gene>
    <name evidence="4" type="ORF">C6V83_03190</name>
</gene>
<feature type="transmembrane region" description="Helical" evidence="1">
    <location>
        <begin position="274"/>
        <end position="292"/>
    </location>
</feature>
<dbReference type="KEGG" id="git:C6V83_03190"/>
<evidence type="ECO:0000313" key="5">
    <source>
        <dbReference type="Proteomes" id="UP000239814"/>
    </source>
</evidence>
<evidence type="ECO:0000256" key="1">
    <source>
        <dbReference type="SAM" id="Phobius"/>
    </source>
</evidence>
<feature type="transmembrane region" description="Helical" evidence="1">
    <location>
        <begin position="211"/>
        <end position="229"/>
    </location>
</feature>
<dbReference type="RefSeq" id="WP_105943684.1">
    <property type="nucleotide sequence ID" value="NZ_CP027433.1"/>
</dbReference>
<dbReference type="GO" id="GO:0016020">
    <property type="term" value="C:membrane"/>
    <property type="evidence" value="ECO:0007669"/>
    <property type="project" value="TreeGrafter"/>
</dbReference>
<proteinExistence type="predicted"/>
<feature type="domain" description="Acyltransferase 3" evidence="2">
    <location>
        <begin position="36"/>
        <end position="391"/>
    </location>
</feature>
<keyword evidence="4" id="KW-0808">Transferase</keyword>
<evidence type="ECO:0000259" key="2">
    <source>
        <dbReference type="Pfam" id="PF01757"/>
    </source>
</evidence>
<dbReference type="Pfam" id="PF01757">
    <property type="entry name" value="Acyl_transf_3"/>
    <property type="match status" value="1"/>
</dbReference>
<feature type="transmembrane region" description="Helical" evidence="1">
    <location>
        <begin position="371"/>
        <end position="391"/>
    </location>
</feature>
<feature type="transmembrane region" description="Helical" evidence="1">
    <location>
        <begin position="108"/>
        <end position="127"/>
    </location>
</feature>
<keyword evidence="1" id="KW-1133">Transmembrane helix</keyword>
<dbReference type="InterPro" id="IPR002656">
    <property type="entry name" value="Acyl_transf_3_dom"/>
</dbReference>
<dbReference type="PANTHER" id="PTHR23028:SF53">
    <property type="entry name" value="ACYL_TRANSF_3 DOMAIN-CONTAINING PROTEIN"/>
    <property type="match status" value="1"/>
</dbReference>
<keyword evidence="4" id="KW-0012">Acyltransferase</keyword>
<organism evidence="4 5">
    <name type="scientific">Gordonia iterans</name>
    <dbReference type="NCBI Taxonomy" id="1004901"/>
    <lineage>
        <taxon>Bacteria</taxon>
        <taxon>Bacillati</taxon>
        <taxon>Actinomycetota</taxon>
        <taxon>Actinomycetes</taxon>
        <taxon>Mycobacteriales</taxon>
        <taxon>Gordoniaceae</taxon>
        <taxon>Gordonia</taxon>
    </lineage>
</organism>
<feature type="transmembrane region" description="Helical" evidence="1">
    <location>
        <begin position="412"/>
        <end position="432"/>
    </location>
</feature>
<dbReference type="Proteomes" id="UP000239814">
    <property type="component" value="Chromosome"/>
</dbReference>
<keyword evidence="1" id="KW-0472">Membrane</keyword>
<keyword evidence="5" id="KW-1185">Reference proteome</keyword>
<dbReference type="InterPro" id="IPR050879">
    <property type="entry name" value="Acyltransferase_3"/>
</dbReference>
<name>A0A2S0KK15_9ACTN</name>
<feature type="domain" description="SGNH" evidence="3">
    <location>
        <begin position="496"/>
        <end position="707"/>
    </location>
</feature>
<dbReference type="GO" id="GO:0016747">
    <property type="term" value="F:acyltransferase activity, transferring groups other than amino-acyl groups"/>
    <property type="evidence" value="ECO:0007669"/>
    <property type="project" value="InterPro"/>
</dbReference>
<dbReference type="OrthoDB" id="3404679at2"/>
<feature type="transmembrane region" description="Helical" evidence="1">
    <location>
        <begin position="249"/>
        <end position="267"/>
    </location>
</feature>
<feature type="transmembrane region" description="Helical" evidence="1">
    <location>
        <begin position="298"/>
        <end position="320"/>
    </location>
</feature>
<dbReference type="AlphaFoldDB" id="A0A2S0KK15"/>
<evidence type="ECO:0000313" key="4">
    <source>
        <dbReference type="EMBL" id="AVM01981.1"/>
    </source>
</evidence>
<evidence type="ECO:0000259" key="3">
    <source>
        <dbReference type="Pfam" id="PF19040"/>
    </source>
</evidence>
<dbReference type="GO" id="GO:0009103">
    <property type="term" value="P:lipopolysaccharide biosynthetic process"/>
    <property type="evidence" value="ECO:0007669"/>
    <property type="project" value="TreeGrafter"/>
</dbReference>
<sequence>MTLPRPRGSHSWRPANRAATPNEDAAAGYNSGYRLDLDGLRGIAIFLVAVFHVWFGRVSGGVDVFLTLSGYFFVASLLKHVTNSVPADVPWKRAVNPWPRFKRLLRRLIPALFLLLAFVAAMIWWIMPTTRWGPLGEEIVASALYFQNYQLAFTTQGYGAADSGISPLQHLWSMSMQGQFFLVTLLAALLLGGLLKAGARRRPVLGRRNTVAWIVGLCLLTVALVSFAWAQYRHDINQPVNYYDTLARLWEPLAGGLLAVWMPRLALPQWLRTALTATGVGLIATSGIWIAGVEQYPAAMALVPVGATLLIIWAGSSNTAARPVPGADLSPGGRVLAHPALVWLGSIAYALYLWHWPLLVFYLVWRGRDDAGFTGGLAVLSVSVLLAWVCTRYVETPLRSGRDSGFSIRYRRILLLLLVALTAFAGASAGYWQKRADSLRIDTAHLDPALYPGARAFLDDAPVPRVRPVPEPEAARGDWPLHHRDHFSDFGDTSVRVGVYGDPRAERTLAVVGDSHAAHWMTALDAIGKERGFRVTTYQKAACHFRYRLPVDDQARECQEWLDAVLDRLEKDAPEFVFTVGTRAGSETGDYIPRGQLSLLRELRDRGQQMIVVRDTPRGLDPPLLPPECLASGRRPDVCGISRAAALSPVNPTDAIAAEFGNITFVDYSDGLCDADYCPAVVGNILVWHDRHHLTTAFVRSLIPYLERDLQRATSWW</sequence>
<dbReference type="Pfam" id="PF19040">
    <property type="entry name" value="SGNH"/>
    <property type="match status" value="1"/>
</dbReference>
<dbReference type="InterPro" id="IPR043968">
    <property type="entry name" value="SGNH"/>
</dbReference>
<feature type="transmembrane region" description="Helical" evidence="1">
    <location>
        <begin position="341"/>
        <end position="365"/>
    </location>
</feature>
<keyword evidence="1" id="KW-0812">Transmembrane</keyword>
<reference evidence="4 5" key="1">
    <citation type="submission" date="2018-03" db="EMBL/GenBank/DDBJ databases">
        <title>Characteristics and genome of n-alkane degrading marine bacteria Gordonia iterans isolated from crude oil contaminated in Tae-an, South Korea.</title>
        <authorList>
            <person name="Lee S.-S."/>
            <person name="Kim H."/>
        </authorList>
    </citation>
    <scope>NUCLEOTIDE SEQUENCE [LARGE SCALE GENOMIC DNA]</scope>
    <source>
        <strain evidence="4 5">Co17</strain>
    </source>
</reference>
<feature type="transmembrane region" description="Helical" evidence="1">
    <location>
        <begin position="39"/>
        <end position="55"/>
    </location>
</feature>
<dbReference type="PANTHER" id="PTHR23028">
    <property type="entry name" value="ACETYLTRANSFERASE"/>
    <property type="match status" value="1"/>
</dbReference>
<feature type="transmembrane region" description="Helical" evidence="1">
    <location>
        <begin position="61"/>
        <end position="78"/>
    </location>
</feature>